<evidence type="ECO:0000313" key="5">
    <source>
        <dbReference type="Proteomes" id="UP000034407"/>
    </source>
</evidence>
<organism evidence="3 5">
    <name type="scientific">Paraclostridium benzoelyticum</name>
    <dbReference type="NCBI Taxonomy" id="1629550"/>
    <lineage>
        <taxon>Bacteria</taxon>
        <taxon>Bacillati</taxon>
        <taxon>Bacillota</taxon>
        <taxon>Clostridia</taxon>
        <taxon>Peptostreptococcales</taxon>
        <taxon>Peptostreptococcaceae</taxon>
        <taxon>Paraclostridium</taxon>
    </lineage>
</organism>
<name>A0A0M3DGY8_9FIRM</name>
<accession>A0A0M3DGY8</accession>
<dbReference type="EMBL" id="LBBT01000190">
    <property type="protein sequence ID" value="KKY01396.1"/>
    <property type="molecule type" value="Genomic_DNA"/>
</dbReference>
<reference evidence="3 5" key="1">
    <citation type="submission" date="2015-04" db="EMBL/GenBank/DDBJ databases">
        <title>Microcin producing Clostridium sp. JC272T.</title>
        <authorList>
            <person name="Jyothsna T."/>
            <person name="Sasikala C."/>
            <person name="Ramana C."/>
        </authorList>
    </citation>
    <scope>NUCLEOTIDE SEQUENCE [LARGE SCALE GENOMIC DNA]</scope>
    <source>
        <strain evidence="3 5">JC272</strain>
    </source>
</reference>
<dbReference type="InterPro" id="IPR036388">
    <property type="entry name" value="WH-like_DNA-bd_sf"/>
</dbReference>
<dbReference type="Pfam" id="PF21205">
    <property type="entry name" value="Rep3_C"/>
    <property type="match status" value="1"/>
</dbReference>
<dbReference type="SUPFAM" id="SSF46785">
    <property type="entry name" value="Winged helix' DNA-binding domain"/>
    <property type="match status" value="2"/>
</dbReference>
<evidence type="ECO:0000256" key="1">
    <source>
        <dbReference type="ARBA" id="ARBA00038283"/>
    </source>
</evidence>
<dbReference type="PATRIC" id="fig|1629550.3.peg.1251"/>
<evidence type="ECO:0000313" key="3">
    <source>
        <dbReference type="EMBL" id="KKY01396.1"/>
    </source>
</evidence>
<dbReference type="InterPro" id="IPR036390">
    <property type="entry name" value="WH_DNA-bd_sf"/>
</dbReference>
<comment type="similarity">
    <text evidence="1">Belongs to the initiator RepB protein family.</text>
</comment>
<dbReference type="InterPro" id="IPR000525">
    <property type="entry name" value="Initiator_Rep_WH1"/>
</dbReference>
<comment type="caution">
    <text evidence="3">The sequence shown here is derived from an EMBL/GenBank/DDBJ whole genome shotgun (WGS) entry which is preliminary data.</text>
</comment>
<dbReference type="EMBL" id="LBBT01000109">
    <property type="protein sequence ID" value="KKY02142.1"/>
    <property type="molecule type" value="Genomic_DNA"/>
</dbReference>
<gene>
    <name evidence="4" type="ORF">VN21_04760</name>
    <name evidence="3" type="ORF">VN21_09035</name>
</gene>
<dbReference type="Gene3D" id="1.10.10.10">
    <property type="entry name" value="Winged helix-like DNA-binding domain superfamily/Winged helix DNA-binding domain"/>
    <property type="match status" value="2"/>
</dbReference>
<dbReference type="GO" id="GO:0003887">
    <property type="term" value="F:DNA-directed DNA polymerase activity"/>
    <property type="evidence" value="ECO:0007669"/>
    <property type="project" value="InterPro"/>
</dbReference>
<dbReference type="Proteomes" id="UP000034407">
    <property type="component" value="Unassembled WGS sequence"/>
</dbReference>
<keyword evidence="5" id="KW-1185">Reference proteome</keyword>
<dbReference type="OrthoDB" id="9765378at2"/>
<evidence type="ECO:0000313" key="4">
    <source>
        <dbReference type="EMBL" id="KKY02142.1"/>
    </source>
</evidence>
<dbReference type="RefSeq" id="WP_046822291.1">
    <property type="nucleotide sequence ID" value="NZ_LBBT01000109.1"/>
</dbReference>
<dbReference type="GO" id="GO:0006270">
    <property type="term" value="P:DNA replication initiation"/>
    <property type="evidence" value="ECO:0007669"/>
    <property type="project" value="InterPro"/>
</dbReference>
<feature type="domain" description="Initiator Rep protein WH1" evidence="2">
    <location>
        <begin position="20"/>
        <end position="168"/>
    </location>
</feature>
<evidence type="ECO:0000259" key="2">
    <source>
        <dbReference type="Pfam" id="PF01051"/>
    </source>
</evidence>
<dbReference type="AlphaFoldDB" id="A0A0M3DGY8"/>
<protein>
    <recommendedName>
        <fullName evidence="2">Initiator Rep protein WH1 domain-containing protein</fullName>
    </recommendedName>
</protein>
<dbReference type="Pfam" id="PF01051">
    <property type="entry name" value="Rep3_N"/>
    <property type="match status" value="1"/>
</dbReference>
<sequence length="378" mass="44960">MDKEELRSHFGTDEDIKVLMKHNSLVKAKYNLTLVQNRVFELLLYKFQKEKDGILSCEIHRNELRNLIGKEKDKTIKGVSDLLESLRLKEILIAEKIKDKDKYKWHRFGLINGSTYDEDRDTFIVKATEEIYTLIQNYYDKREGHTPINLIVKLGMNNYYAQRLYDLLRVWSGTKQVINYEVSELKDLLQIDEKYNLYGDFKRRVILPAIKELNETGYFEIEIKENKVGRKVESIDFYVKDLDKRKYFNKDEIIKEIPNIVLEDVALTSSDDECVTTEDSLLKEKTKKLEHFVPDETIFTKGTLRGFKKDFKDIDFKNEYMERAFDDAVMITLDRDDVETIKATSYKFFKGTLDNKIVEYKLEEKEDLDHKKEMDTFW</sequence>
<proteinExistence type="inferred from homology"/>